<name>A0AAV0UDF5_9STRA</name>
<dbReference type="Proteomes" id="UP001162029">
    <property type="component" value="Unassembled WGS sequence"/>
</dbReference>
<accession>A0AAV0UDF5</accession>
<evidence type="ECO:0000313" key="2">
    <source>
        <dbReference type="Proteomes" id="UP001162029"/>
    </source>
</evidence>
<dbReference type="EMBL" id="CANTFM010001090">
    <property type="protein sequence ID" value="CAI5735047.1"/>
    <property type="molecule type" value="Genomic_DNA"/>
</dbReference>
<dbReference type="AlphaFoldDB" id="A0AAV0UDF5"/>
<reference evidence="1" key="1">
    <citation type="submission" date="2022-12" db="EMBL/GenBank/DDBJ databases">
        <authorList>
            <person name="Webb A."/>
        </authorList>
    </citation>
    <scope>NUCLEOTIDE SEQUENCE</scope>
    <source>
        <strain evidence="1">Pd1</strain>
    </source>
</reference>
<proteinExistence type="predicted"/>
<protein>
    <submittedName>
        <fullName evidence="1">Uncharacterized protein</fullName>
    </submittedName>
</protein>
<organism evidence="1 2">
    <name type="scientific">Peronospora destructor</name>
    <dbReference type="NCBI Taxonomy" id="86335"/>
    <lineage>
        <taxon>Eukaryota</taxon>
        <taxon>Sar</taxon>
        <taxon>Stramenopiles</taxon>
        <taxon>Oomycota</taxon>
        <taxon>Peronosporomycetes</taxon>
        <taxon>Peronosporales</taxon>
        <taxon>Peronosporaceae</taxon>
        <taxon>Peronospora</taxon>
    </lineage>
</organism>
<keyword evidence="2" id="KW-1185">Reference proteome</keyword>
<evidence type="ECO:0000313" key="1">
    <source>
        <dbReference type="EMBL" id="CAI5735047.1"/>
    </source>
</evidence>
<gene>
    <name evidence="1" type="ORF">PDE001_LOCUS5896</name>
</gene>
<sequence>MQTPSSPLHVISSRFFRLECNHQHLFQPEYKRSNRTKGLKILRCFPHCCPEHIDRSYCGSSLSVDIRLAEFPTQTVPSGPAPSEIVSVFARFEAVSDQEVQTETHLDGQWIAGVLDRPSEVVATYPRAPNDDDSRGEQKSLLYNLNGKAFSRWYYDWESGANKAQRLMKHVLKAYIVERIALDRDNKFTTISSREAFMQLYRVLQVVSSPEFTVISYRRAPMDQLQLAHTHTAVQLGKTQIPLQVTNSSHDGVSPNSLRTTNEMHHRDVFKSVHNASVMPIARDDDVAAWSKLKSSLQIEVYEAEAKHRRRMYLHDQELMHPLEDNLCWEYLNAPAVAVSKSMALLLAFVRWAPLRLYEPVVAELVHLVDQRIVELVPASAQKPTKLHCFSRLLLQHAQIEESIRATGGGTTLPLGFKTLLQVASQSVLWLYSRETCHWIRQFFRHNATSLLDKMAMRSCFLHFLRDLEERLNAEVLAATALRKLSNVAEEVIAAVYSREWFYDRRPLVRQILSGQSFAGWNQFVAQMRDTYIGATSLPVSLPPLYRNVTFSAAFSPHNVVERSWHGEWCLDMDDVHWDVNEIRFSETRGKSSADPRVPDVSLFSLVKLISQIVRFEVAIDIRESSLRVRAPQGLAGCLDCMHLVLDGKDRVYRTFPNGITSCGGDGACGDYVGEMCFEDTGQLAIFLEIFNWSLEQGTRSYHVRAKIECHNSGRLAVNGNILETTGSSTFPSDKTSYIGEMSLRDKLESIEIASARRYDATGASRDTPTASWAEYGKFHLGYRKMNER</sequence>
<comment type="caution">
    <text evidence="1">The sequence shown here is derived from an EMBL/GenBank/DDBJ whole genome shotgun (WGS) entry which is preliminary data.</text>
</comment>